<sequence>MSSSNILTQKKSGTASSAMTASVGFSPMPGLAWDDASAFRFAHRNKMTLTQDVDHVARQVRHQACTSLPDWRQVLTRRHSTGRAQEMSNSRVCSKNSCQDIALHGKRLDGGHGSLCHSGGVQCR</sequence>
<protein>
    <submittedName>
        <fullName evidence="2">Uncharacterized protein</fullName>
    </submittedName>
</protein>
<feature type="region of interest" description="Disordered" evidence="1">
    <location>
        <begin position="1"/>
        <end position="21"/>
    </location>
</feature>
<accession>A0A8H3ZUY9</accession>
<dbReference type="AlphaFoldDB" id="A0A8H3ZUY9"/>
<keyword evidence="3" id="KW-1185">Reference proteome</keyword>
<proteinExistence type="predicted"/>
<comment type="caution">
    <text evidence="2">The sequence shown here is derived from an EMBL/GenBank/DDBJ whole genome shotgun (WGS) entry which is preliminary data.</text>
</comment>
<name>A0A8H3ZUY9_9PEZI</name>
<dbReference type="Proteomes" id="UP000434172">
    <property type="component" value="Unassembled WGS sequence"/>
</dbReference>
<gene>
    <name evidence="2" type="ORF">GQ607_005155</name>
</gene>
<feature type="compositionally biased region" description="Polar residues" evidence="1">
    <location>
        <begin position="1"/>
        <end position="20"/>
    </location>
</feature>
<reference evidence="2 3" key="1">
    <citation type="submission" date="2019-12" db="EMBL/GenBank/DDBJ databases">
        <title>A genome sequence resource for the geographically widespread anthracnose pathogen Colletotrichum asianum.</title>
        <authorList>
            <person name="Meng Y."/>
        </authorList>
    </citation>
    <scope>NUCLEOTIDE SEQUENCE [LARGE SCALE GENOMIC DNA]</scope>
    <source>
        <strain evidence="2 3">ICMP 18580</strain>
    </source>
</reference>
<evidence type="ECO:0000313" key="2">
    <source>
        <dbReference type="EMBL" id="KAF0327611.1"/>
    </source>
</evidence>
<dbReference type="EMBL" id="WOWK01000022">
    <property type="protein sequence ID" value="KAF0327611.1"/>
    <property type="molecule type" value="Genomic_DNA"/>
</dbReference>
<evidence type="ECO:0000313" key="3">
    <source>
        <dbReference type="Proteomes" id="UP000434172"/>
    </source>
</evidence>
<evidence type="ECO:0000256" key="1">
    <source>
        <dbReference type="SAM" id="MobiDB-lite"/>
    </source>
</evidence>
<organism evidence="2 3">
    <name type="scientific">Colletotrichum asianum</name>
    <dbReference type="NCBI Taxonomy" id="702518"/>
    <lineage>
        <taxon>Eukaryota</taxon>
        <taxon>Fungi</taxon>
        <taxon>Dikarya</taxon>
        <taxon>Ascomycota</taxon>
        <taxon>Pezizomycotina</taxon>
        <taxon>Sordariomycetes</taxon>
        <taxon>Hypocreomycetidae</taxon>
        <taxon>Glomerellales</taxon>
        <taxon>Glomerellaceae</taxon>
        <taxon>Colletotrichum</taxon>
        <taxon>Colletotrichum gloeosporioides species complex</taxon>
    </lineage>
</organism>